<protein>
    <submittedName>
        <fullName evidence="2">Uncharacterized protein</fullName>
    </submittedName>
</protein>
<evidence type="ECO:0000256" key="1">
    <source>
        <dbReference type="SAM" id="MobiDB-lite"/>
    </source>
</evidence>
<evidence type="ECO:0000313" key="2">
    <source>
        <dbReference type="EMBL" id="QJA53151.1"/>
    </source>
</evidence>
<feature type="region of interest" description="Disordered" evidence="1">
    <location>
        <begin position="93"/>
        <end position="127"/>
    </location>
</feature>
<reference evidence="2" key="1">
    <citation type="submission" date="2020-03" db="EMBL/GenBank/DDBJ databases">
        <title>The deep terrestrial virosphere.</title>
        <authorList>
            <person name="Holmfeldt K."/>
            <person name="Nilsson E."/>
            <person name="Simone D."/>
            <person name="Lopez-Fernandez M."/>
            <person name="Wu X."/>
            <person name="de Brujin I."/>
            <person name="Lundin D."/>
            <person name="Andersson A."/>
            <person name="Bertilsson S."/>
            <person name="Dopson M."/>
        </authorList>
    </citation>
    <scope>NUCLEOTIDE SEQUENCE</scope>
    <source>
        <strain evidence="2">TM448A03264</strain>
    </source>
</reference>
<sequence>MSCGNCGRKPKDQLRAETEQILHESAPDAMKYLSAVSAGVVQPNPARLDACKFLINHTIGMPQQKMTHEGEIRVDSITALIAKVVQEDRLAPVEREALPEGTNGAPPRPTGTKLEGESPEGQEQDPTLLAYLAAVDRL</sequence>
<organism evidence="2">
    <name type="scientific">viral metagenome</name>
    <dbReference type="NCBI Taxonomy" id="1070528"/>
    <lineage>
        <taxon>unclassified sequences</taxon>
        <taxon>metagenomes</taxon>
        <taxon>organismal metagenomes</taxon>
    </lineage>
</organism>
<dbReference type="AlphaFoldDB" id="A0A6H2A0H2"/>
<accession>A0A6H2A0H2</accession>
<gene>
    <name evidence="2" type="ORF">TM448A03264_0001</name>
</gene>
<proteinExistence type="predicted"/>
<name>A0A6H2A0H2_9ZZZZ</name>
<dbReference type="EMBL" id="MT144398">
    <property type="protein sequence ID" value="QJA53151.1"/>
    <property type="molecule type" value="Genomic_DNA"/>
</dbReference>